<dbReference type="Gene3D" id="3.30.1230.10">
    <property type="entry name" value="YlxR-like"/>
    <property type="match status" value="1"/>
</dbReference>
<organism evidence="2 3">
    <name type="scientific">Jiella sonneratiae</name>
    <dbReference type="NCBI Taxonomy" id="2816856"/>
    <lineage>
        <taxon>Bacteria</taxon>
        <taxon>Pseudomonadati</taxon>
        <taxon>Pseudomonadota</taxon>
        <taxon>Alphaproteobacteria</taxon>
        <taxon>Hyphomicrobiales</taxon>
        <taxon>Aurantimonadaceae</taxon>
        <taxon>Jiella</taxon>
    </lineage>
</organism>
<name>A0ABS3J162_9HYPH</name>
<evidence type="ECO:0000313" key="2">
    <source>
        <dbReference type="EMBL" id="MBO0903402.1"/>
    </source>
</evidence>
<sequence>MAATEAPDDGLGAAAFQDDDVFAGDDTLNPRSCIVTRQRLDADALIRFVRDPDDRVVPDLRRRLPGRGAHVAMRREAVEEAVKRRLFARAFRGSVETPADLGAMVDALLARQAAGSLGLARKAGQLVAGAAKVEAAMRSGRAAALVQARDAAPDGLRKLDAARRAGMRETGRPIALFRPFDADEMSLALGGWNVIHAAILAGDAGSAALKRLEALARYRGENPVEAIDGAVGGDSTPDR</sequence>
<dbReference type="InterPro" id="IPR007393">
    <property type="entry name" value="YlxR_dom"/>
</dbReference>
<dbReference type="PANTHER" id="PTHR34215">
    <property type="entry name" value="BLL0784 PROTEIN"/>
    <property type="match status" value="1"/>
</dbReference>
<reference evidence="2 3" key="1">
    <citation type="submission" date="2021-03" db="EMBL/GenBank/DDBJ databases">
        <title>Whole genome sequence of Jiella sp. MQZ13P-4.</title>
        <authorList>
            <person name="Tuo L."/>
        </authorList>
    </citation>
    <scope>NUCLEOTIDE SEQUENCE [LARGE SCALE GENOMIC DNA]</scope>
    <source>
        <strain evidence="2 3">MQZ13P-4</strain>
    </source>
</reference>
<evidence type="ECO:0000259" key="1">
    <source>
        <dbReference type="Pfam" id="PF04296"/>
    </source>
</evidence>
<dbReference type="Proteomes" id="UP000664288">
    <property type="component" value="Unassembled WGS sequence"/>
</dbReference>
<dbReference type="InterPro" id="IPR037465">
    <property type="entry name" value="YlxR"/>
</dbReference>
<dbReference type="CDD" id="cd00279">
    <property type="entry name" value="YlxR"/>
    <property type="match status" value="1"/>
</dbReference>
<feature type="domain" description="YlxR" evidence="1">
    <location>
        <begin position="31"/>
        <end position="96"/>
    </location>
</feature>
<comment type="caution">
    <text evidence="2">The sequence shown here is derived from an EMBL/GenBank/DDBJ whole genome shotgun (WGS) entry which is preliminary data.</text>
</comment>
<dbReference type="RefSeq" id="WP_207350035.1">
    <property type="nucleotide sequence ID" value="NZ_JAFMPY010000005.1"/>
</dbReference>
<dbReference type="SUPFAM" id="SSF64376">
    <property type="entry name" value="YlxR-like"/>
    <property type="match status" value="1"/>
</dbReference>
<dbReference type="NCBIfam" id="NF006622">
    <property type="entry name" value="PRK09190.1"/>
    <property type="match status" value="1"/>
</dbReference>
<evidence type="ECO:0000313" key="3">
    <source>
        <dbReference type="Proteomes" id="UP000664288"/>
    </source>
</evidence>
<dbReference type="SUPFAM" id="SSF55315">
    <property type="entry name" value="L30e-like"/>
    <property type="match status" value="1"/>
</dbReference>
<gene>
    <name evidence="2" type="ORF">J1C47_07085</name>
</gene>
<dbReference type="EMBL" id="JAFMPY010000005">
    <property type="protein sequence ID" value="MBO0903402.1"/>
    <property type="molecule type" value="Genomic_DNA"/>
</dbReference>
<protein>
    <submittedName>
        <fullName evidence="2">RNA-binding protein</fullName>
    </submittedName>
</protein>
<dbReference type="Gene3D" id="3.30.1330.30">
    <property type="match status" value="1"/>
</dbReference>
<keyword evidence="3" id="KW-1185">Reference proteome</keyword>
<accession>A0ABS3J162</accession>
<dbReference type="InterPro" id="IPR035931">
    <property type="entry name" value="YlxR-like_sf"/>
</dbReference>
<dbReference type="InterPro" id="IPR029064">
    <property type="entry name" value="Ribosomal_eL30-like_sf"/>
</dbReference>
<proteinExistence type="predicted"/>
<dbReference type="PANTHER" id="PTHR34215:SF1">
    <property type="entry name" value="YLXR DOMAIN-CONTAINING PROTEIN"/>
    <property type="match status" value="1"/>
</dbReference>
<dbReference type="Pfam" id="PF04296">
    <property type="entry name" value="YlxR"/>
    <property type="match status" value="1"/>
</dbReference>